<gene>
    <name evidence="2" type="ORF">BSCA_0403</name>
</gene>
<name>A0A087D3G6_9BIFI</name>
<sequence length="67" mass="6789">MSGTPPTATGRTPKAAVTFVNRVPQVGVLPLTGGRSGRDWLAGGAGIGAATLLAGASCAIWRMRRLI</sequence>
<evidence type="ECO:0000313" key="3">
    <source>
        <dbReference type="Proteomes" id="UP000029033"/>
    </source>
</evidence>
<protein>
    <submittedName>
        <fullName evidence="2">Uncharacterized protein</fullName>
    </submittedName>
</protein>
<dbReference type="AlphaFoldDB" id="A0A087D3G6"/>
<evidence type="ECO:0000313" key="2">
    <source>
        <dbReference type="EMBL" id="KFI90066.1"/>
    </source>
</evidence>
<dbReference type="RefSeq" id="WP_033518471.1">
    <property type="nucleotide sequence ID" value="NZ_CAUPKV010000008.1"/>
</dbReference>
<dbReference type="Proteomes" id="UP000029033">
    <property type="component" value="Unassembled WGS sequence"/>
</dbReference>
<keyword evidence="3" id="KW-1185">Reference proteome</keyword>
<keyword evidence="1" id="KW-0812">Transmembrane</keyword>
<comment type="caution">
    <text evidence="2">The sequence shown here is derived from an EMBL/GenBank/DDBJ whole genome shotgun (WGS) entry which is preliminary data.</text>
</comment>
<organism evidence="2 3">
    <name type="scientific">Bifidobacterium scardovii</name>
    <dbReference type="NCBI Taxonomy" id="158787"/>
    <lineage>
        <taxon>Bacteria</taxon>
        <taxon>Bacillati</taxon>
        <taxon>Actinomycetota</taxon>
        <taxon>Actinomycetes</taxon>
        <taxon>Bifidobacteriales</taxon>
        <taxon>Bifidobacteriaceae</taxon>
        <taxon>Bifidobacterium</taxon>
    </lineage>
</organism>
<dbReference type="EMBL" id="JGZO01000034">
    <property type="protein sequence ID" value="KFI90066.1"/>
    <property type="molecule type" value="Genomic_DNA"/>
</dbReference>
<feature type="transmembrane region" description="Helical" evidence="1">
    <location>
        <begin position="40"/>
        <end position="61"/>
    </location>
</feature>
<keyword evidence="1" id="KW-0472">Membrane</keyword>
<proteinExistence type="predicted"/>
<keyword evidence="1" id="KW-1133">Transmembrane helix</keyword>
<accession>A0A087D3G6</accession>
<dbReference type="GeneID" id="85166838"/>
<reference evidence="2 3" key="1">
    <citation type="submission" date="2014-03" db="EMBL/GenBank/DDBJ databases">
        <title>Genomics of Bifidobacteria.</title>
        <authorList>
            <person name="Ventura M."/>
            <person name="Milani C."/>
            <person name="Lugli G.A."/>
        </authorList>
    </citation>
    <scope>NUCLEOTIDE SEQUENCE [LARGE SCALE GENOMIC DNA]</scope>
    <source>
        <strain evidence="2 3">LMG 21589</strain>
    </source>
</reference>
<evidence type="ECO:0000256" key="1">
    <source>
        <dbReference type="SAM" id="Phobius"/>
    </source>
</evidence>